<accession>A0AA91PVK3</accession>
<keyword evidence="3" id="KW-0175">Coiled coil</keyword>
<evidence type="ECO:0000313" key="7">
    <source>
        <dbReference type="Proteomes" id="UP000195602"/>
    </source>
</evidence>
<dbReference type="GO" id="GO:0000976">
    <property type="term" value="F:transcription cis-regulatory region binding"/>
    <property type="evidence" value="ECO:0007669"/>
    <property type="project" value="InterPro"/>
</dbReference>
<dbReference type="Gene3D" id="1.10.238.100">
    <property type="entry name" value="YAP1 redox domain. Chain B"/>
    <property type="match status" value="1"/>
</dbReference>
<evidence type="ECO:0000256" key="2">
    <source>
        <dbReference type="ARBA" id="ARBA00023242"/>
    </source>
</evidence>
<dbReference type="PANTHER" id="PTHR40621">
    <property type="entry name" value="TRANSCRIPTION FACTOR KAPC-RELATED"/>
    <property type="match status" value="1"/>
</dbReference>
<feature type="coiled-coil region" evidence="3">
    <location>
        <begin position="165"/>
        <end position="206"/>
    </location>
</feature>
<dbReference type="SMART" id="SM00338">
    <property type="entry name" value="BRLZ"/>
    <property type="match status" value="1"/>
</dbReference>
<dbReference type="Gene3D" id="1.20.5.170">
    <property type="match status" value="1"/>
</dbReference>
<dbReference type="CDD" id="cd14688">
    <property type="entry name" value="bZIP_YAP"/>
    <property type="match status" value="1"/>
</dbReference>
<evidence type="ECO:0000256" key="4">
    <source>
        <dbReference type="SAM" id="MobiDB-lite"/>
    </source>
</evidence>
<proteinExistence type="predicted"/>
<sequence>MSFSEKKHWQKPDIPQHPRAHDAFDLNEQNVFLLDQQDFSPLHNPGQPVNNMMFARPSNAAYIAADNVPQANPLYSNSSWSDDMSLHPMPGAINMGSISSVSSPSVGPPVVQSSPENIPKRRVRGKPFLSEQEARLMETDDSQLTEIELGIKKKAQNRLAQRAFRERKETKLKELETKLLESEEERDKLREQLEAIRSRHAVLSTENSVLRSGAEALCPPQEGNTVHKFTFPKTQEQFIQDMMQGNNTHQVKAETVNSVYEEPRNSGRKLLAIGAVWDYLQIKQEEEAYENVDMMEVTMLLRGKEKCHGYGPAYPLEEVEDALRKVAAREHHQSYF</sequence>
<evidence type="ECO:0000313" key="6">
    <source>
        <dbReference type="EMBL" id="OVF05488.1"/>
    </source>
</evidence>
<dbReference type="InterPro" id="IPR046347">
    <property type="entry name" value="bZIP_sf"/>
</dbReference>
<feature type="domain" description="BZIP" evidence="5">
    <location>
        <begin position="152"/>
        <end position="210"/>
    </location>
</feature>
<keyword evidence="2" id="KW-0539">Nucleus</keyword>
<gene>
    <name evidence="6" type="ORF">A9F13_22g00275</name>
</gene>
<dbReference type="GO" id="GO:0090575">
    <property type="term" value="C:RNA polymerase II transcription regulator complex"/>
    <property type="evidence" value="ECO:0007669"/>
    <property type="project" value="TreeGrafter"/>
</dbReference>
<comment type="subcellular location">
    <subcellularLocation>
        <location evidence="1">Nucleus</location>
    </subcellularLocation>
</comment>
<evidence type="ECO:0000256" key="1">
    <source>
        <dbReference type="ARBA" id="ARBA00004123"/>
    </source>
</evidence>
<dbReference type="SUPFAM" id="SSF57959">
    <property type="entry name" value="Leucine zipper domain"/>
    <property type="match status" value="1"/>
</dbReference>
<evidence type="ECO:0000256" key="3">
    <source>
        <dbReference type="SAM" id="Coils"/>
    </source>
</evidence>
<comment type="caution">
    <text evidence="6">The sequence shown here is derived from an EMBL/GenBank/DDBJ whole genome shotgun (WGS) entry which is preliminary data.</text>
</comment>
<dbReference type="AlphaFoldDB" id="A0AA91PVK3"/>
<dbReference type="GO" id="GO:0001228">
    <property type="term" value="F:DNA-binding transcription activator activity, RNA polymerase II-specific"/>
    <property type="evidence" value="ECO:0007669"/>
    <property type="project" value="TreeGrafter"/>
</dbReference>
<dbReference type="InterPro" id="IPR004827">
    <property type="entry name" value="bZIP"/>
</dbReference>
<dbReference type="PANTHER" id="PTHR40621:SF8">
    <property type="entry name" value="AP-1-LIKE TRANSCRIPTION FACTOR YAP3"/>
    <property type="match status" value="1"/>
</dbReference>
<dbReference type="InterPro" id="IPR050936">
    <property type="entry name" value="AP-1-like"/>
</dbReference>
<dbReference type="PROSITE" id="PS50217">
    <property type="entry name" value="BZIP"/>
    <property type="match status" value="1"/>
</dbReference>
<feature type="region of interest" description="Disordered" evidence="4">
    <location>
        <begin position="1"/>
        <end position="20"/>
    </location>
</feature>
<protein>
    <submittedName>
        <fullName evidence="6">AP-1-like transcription factor</fullName>
    </submittedName>
</protein>
<organism evidence="6 7">
    <name type="scientific">Clavispora lusitaniae</name>
    <name type="common">Candida lusitaniae</name>
    <dbReference type="NCBI Taxonomy" id="36911"/>
    <lineage>
        <taxon>Eukaryota</taxon>
        <taxon>Fungi</taxon>
        <taxon>Dikarya</taxon>
        <taxon>Ascomycota</taxon>
        <taxon>Saccharomycotina</taxon>
        <taxon>Pichiomycetes</taxon>
        <taxon>Metschnikowiaceae</taxon>
        <taxon>Clavispora</taxon>
    </lineage>
</organism>
<dbReference type="PROSITE" id="PS00036">
    <property type="entry name" value="BZIP_BASIC"/>
    <property type="match status" value="1"/>
</dbReference>
<dbReference type="KEGG" id="clus:A9F13_22g00275"/>
<reference evidence="6 7" key="1">
    <citation type="submission" date="2017-04" db="EMBL/GenBank/DDBJ databases">
        <title>Draft genome of the yeast Clavispora lusitaniae type strain CBS 6936.</title>
        <authorList>
            <person name="Durrens P."/>
            <person name="Klopp C."/>
            <person name="Biteau N."/>
            <person name="Fitton-Ouhabi V."/>
            <person name="Dementhon K."/>
            <person name="Accoceberry I."/>
            <person name="Sherman D.J."/>
            <person name="Noel T."/>
        </authorList>
    </citation>
    <scope>NUCLEOTIDE SEQUENCE [LARGE SCALE GENOMIC DNA]</scope>
    <source>
        <strain evidence="6 7">CBS 6936</strain>
    </source>
</reference>
<dbReference type="EMBL" id="LYUB02000022">
    <property type="protein sequence ID" value="OVF05488.1"/>
    <property type="molecule type" value="Genomic_DNA"/>
</dbReference>
<dbReference type="OMA" id="SEVCHEY"/>
<dbReference type="Proteomes" id="UP000195602">
    <property type="component" value="Unassembled WGS sequence"/>
</dbReference>
<evidence type="ECO:0000259" key="5">
    <source>
        <dbReference type="PROSITE" id="PS50217"/>
    </source>
</evidence>
<name>A0AA91PVK3_CLALS</name>